<evidence type="ECO:0000259" key="2">
    <source>
        <dbReference type="Pfam" id="PF00496"/>
    </source>
</evidence>
<dbReference type="PROSITE" id="PS51318">
    <property type="entry name" value="TAT"/>
    <property type="match status" value="1"/>
</dbReference>
<name>A0A1I4S618_PSUAM</name>
<keyword evidence="1" id="KW-0732">Signal</keyword>
<evidence type="ECO:0000313" key="3">
    <source>
        <dbReference type="EMBL" id="SFM59948.1"/>
    </source>
</evidence>
<sequence length="506" mass="54320">MSAALSRRGFLAAAGLGAAGLALAGCGTGPGSGGDRLRVAFAAGGSRESLDPHVLPLYVDQARAKACFDTLTGWSQDMTPQPRLAESWESDAAGRRWRIRLRPAPFHDGRTLTADDVLYSFRRITDPATTAIAAALFRDLDLTASRAVSPTELELVLNRPNFLFPLAWGAPGTEIVQQNATGFDAPVGTGPFRFTSFTPGGPALYTAFDGHWDGRPATGELEFLPVDDEEARIGALLSGQVAYAHDLTPAGAARLDGDDRVAALSAPASAHQFLVLRVDRPPFDDARLREAVRLGIDRDELVRVALLGRGRVGNDMFGQGLRYYPDEPQVVRDVERARALVTEAGAQGLAVELQTSGADPNFDAATAVVARQLAEVGLRVTARALPSENYFSTIRKQGVFSQNSTGSLPIPDYIGRRMLTSTPTYDFTGYRDPEIDRLYYAATGTADEAARTESFHRVLQRLRAHSGGLVWGVRDWNVGVAAGVSGIAPARPNTFAWANFARARLG</sequence>
<dbReference type="Proteomes" id="UP000199614">
    <property type="component" value="Unassembled WGS sequence"/>
</dbReference>
<dbReference type="InterPro" id="IPR030678">
    <property type="entry name" value="Peptide/Ni-bd"/>
</dbReference>
<gene>
    <name evidence="3" type="ORF">SAMN05216207_1001267</name>
</gene>
<proteinExistence type="predicted"/>
<dbReference type="CDD" id="cd08503">
    <property type="entry name" value="PBP2_NikA_DppA_OppA_like_17"/>
    <property type="match status" value="1"/>
</dbReference>
<dbReference type="PROSITE" id="PS51257">
    <property type="entry name" value="PROKAR_LIPOPROTEIN"/>
    <property type="match status" value="1"/>
</dbReference>
<protein>
    <submittedName>
        <fullName evidence="3">Peptide/nickel transport system substrate-binding protein</fullName>
    </submittedName>
</protein>
<dbReference type="InterPro" id="IPR039424">
    <property type="entry name" value="SBP_5"/>
</dbReference>
<dbReference type="AlphaFoldDB" id="A0A1I4S618"/>
<dbReference type="PIRSF" id="PIRSF002741">
    <property type="entry name" value="MppA"/>
    <property type="match status" value="1"/>
</dbReference>
<dbReference type="GO" id="GO:1904680">
    <property type="term" value="F:peptide transmembrane transporter activity"/>
    <property type="evidence" value="ECO:0007669"/>
    <property type="project" value="TreeGrafter"/>
</dbReference>
<dbReference type="GO" id="GO:0043190">
    <property type="term" value="C:ATP-binding cassette (ABC) transporter complex"/>
    <property type="evidence" value="ECO:0007669"/>
    <property type="project" value="InterPro"/>
</dbReference>
<dbReference type="RefSeq" id="WP_342742951.1">
    <property type="nucleotide sequence ID" value="NZ_FOUY01000001.1"/>
</dbReference>
<dbReference type="GO" id="GO:0042597">
    <property type="term" value="C:periplasmic space"/>
    <property type="evidence" value="ECO:0007669"/>
    <property type="project" value="UniProtKB-ARBA"/>
</dbReference>
<feature type="chain" id="PRO_5038632045" evidence="1">
    <location>
        <begin position="25"/>
        <end position="506"/>
    </location>
</feature>
<dbReference type="SUPFAM" id="SSF53850">
    <property type="entry name" value="Periplasmic binding protein-like II"/>
    <property type="match status" value="1"/>
</dbReference>
<feature type="signal peptide" evidence="1">
    <location>
        <begin position="1"/>
        <end position="24"/>
    </location>
</feature>
<accession>A0A1I4S618</accession>
<dbReference type="Gene3D" id="3.40.190.10">
    <property type="entry name" value="Periplasmic binding protein-like II"/>
    <property type="match status" value="1"/>
</dbReference>
<keyword evidence="4" id="KW-1185">Reference proteome</keyword>
<dbReference type="EMBL" id="FOUY01000001">
    <property type="protein sequence ID" value="SFM59948.1"/>
    <property type="molecule type" value="Genomic_DNA"/>
</dbReference>
<evidence type="ECO:0000256" key="1">
    <source>
        <dbReference type="SAM" id="SignalP"/>
    </source>
</evidence>
<dbReference type="GO" id="GO:0015833">
    <property type="term" value="P:peptide transport"/>
    <property type="evidence" value="ECO:0007669"/>
    <property type="project" value="TreeGrafter"/>
</dbReference>
<dbReference type="Pfam" id="PF00496">
    <property type="entry name" value="SBP_bac_5"/>
    <property type="match status" value="1"/>
</dbReference>
<dbReference type="InterPro" id="IPR006311">
    <property type="entry name" value="TAT_signal"/>
</dbReference>
<organism evidence="3 4">
    <name type="scientific">Pseudonocardia ammonioxydans</name>
    <dbReference type="NCBI Taxonomy" id="260086"/>
    <lineage>
        <taxon>Bacteria</taxon>
        <taxon>Bacillati</taxon>
        <taxon>Actinomycetota</taxon>
        <taxon>Actinomycetes</taxon>
        <taxon>Pseudonocardiales</taxon>
        <taxon>Pseudonocardiaceae</taxon>
        <taxon>Pseudonocardia</taxon>
    </lineage>
</organism>
<dbReference type="InterPro" id="IPR000914">
    <property type="entry name" value="SBP_5_dom"/>
</dbReference>
<dbReference type="Gene3D" id="3.10.105.10">
    <property type="entry name" value="Dipeptide-binding Protein, Domain 3"/>
    <property type="match status" value="1"/>
</dbReference>
<dbReference type="STRING" id="260086.SAMN05216207_1001267"/>
<dbReference type="PANTHER" id="PTHR30290">
    <property type="entry name" value="PERIPLASMIC BINDING COMPONENT OF ABC TRANSPORTER"/>
    <property type="match status" value="1"/>
</dbReference>
<evidence type="ECO:0000313" key="4">
    <source>
        <dbReference type="Proteomes" id="UP000199614"/>
    </source>
</evidence>
<feature type="domain" description="Solute-binding protein family 5" evidence="2">
    <location>
        <begin position="79"/>
        <end position="405"/>
    </location>
</feature>
<reference evidence="3 4" key="1">
    <citation type="submission" date="2016-10" db="EMBL/GenBank/DDBJ databases">
        <authorList>
            <person name="de Groot N.N."/>
        </authorList>
    </citation>
    <scope>NUCLEOTIDE SEQUENCE [LARGE SCALE GENOMIC DNA]</scope>
    <source>
        <strain evidence="3 4">CGMCC 4.1877</strain>
    </source>
</reference>